<protein>
    <submittedName>
        <fullName evidence="3">Ig-like domain (Group 2)</fullName>
    </submittedName>
</protein>
<organism evidence="3 4">
    <name type="scientific">Anaerobium acetethylicum</name>
    <dbReference type="NCBI Taxonomy" id="1619234"/>
    <lineage>
        <taxon>Bacteria</taxon>
        <taxon>Bacillati</taxon>
        <taxon>Bacillota</taxon>
        <taxon>Clostridia</taxon>
        <taxon>Lachnospirales</taxon>
        <taxon>Lachnospiraceae</taxon>
        <taxon>Anaerobium</taxon>
    </lineage>
</organism>
<feature type="domain" description="BIG2" evidence="2">
    <location>
        <begin position="859"/>
        <end position="937"/>
    </location>
</feature>
<evidence type="ECO:0000259" key="2">
    <source>
        <dbReference type="SMART" id="SM00635"/>
    </source>
</evidence>
<evidence type="ECO:0000313" key="3">
    <source>
        <dbReference type="EMBL" id="SCP96729.1"/>
    </source>
</evidence>
<dbReference type="Pfam" id="PF13385">
    <property type="entry name" value="Laminin_G_3"/>
    <property type="match status" value="1"/>
</dbReference>
<dbReference type="Pfam" id="PF02368">
    <property type="entry name" value="Big_2"/>
    <property type="match status" value="3"/>
</dbReference>
<dbReference type="Proteomes" id="UP000199315">
    <property type="component" value="Unassembled WGS sequence"/>
</dbReference>
<keyword evidence="4" id="KW-1185">Reference proteome</keyword>
<feature type="coiled-coil region" evidence="1">
    <location>
        <begin position="1659"/>
        <end position="1686"/>
    </location>
</feature>
<dbReference type="InterPro" id="IPR038255">
    <property type="entry name" value="PBS_linker_sf"/>
</dbReference>
<name>A0A1D3TSA4_9FIRM</name>
<feature type="domain" description="BIG2" evidence="2">
    <location>
        <begin position="193"/>
        <end position="270"/>
    </location>
</feature>
<dbReference type="Gene3D" id="2.60.120.260">
    <property type="entry name" value="Galactose-binding domain-like"/>
    <property type="match status" value="1"/>
</dbReference>
<dbReference type="InterPro" id="IPR053850">
    <property type="entry name" value="Glyco_hydro_123_N_2"/>
</dbReference>
<reference evidence="3 4" key="1">
    <citation type="submission" date="2016-09" db="EMBL/GenBank/DDBJ databases">
        <authorList>
            <person name="Capua I."/>
            <person name="De Benedictis P."/>
            <person name="Joannis T."/>
            <person name="Lombin L.H."/>
            <person name="Cattoli G."/>
        </authorList>
    </citation>
    <scope>NUCLEOTIDE SEQUENCE [LARGE SCALE GENOMIC DNA]</scope>
    <source>
        <strain evidence="3 4">GluBS11</strain>
    </source>
</reference>
<dbReference type="Pfam" id="PF13946">
    <property type="entry name" value="DUF4214"/>
    <property type="match status" value="2"/>
</dbReference>
<dbReference type="SUPFAM" id="SSF50939">
    <property type="entry name" value="Sialidases"/>
    <property type="match status" value="1"/>
</dbReference>
<dbReference type="EMBL" id="FMKA01000006">
    <property type="protein sequence ID" value="SCP96729.1"/>
    <property type="molecule type" value="Genomic_DNA"/>
</dbReference>
<dbReference type="STRING" id="1619234.SAMN05421730_100628"/>
<dbReference type="InterPro" id="IPR003343">
    <property type="entry name" value="Big_2"/>
</dbReference>
<dbReference type="Pfam" id="PF22680">
    <property type="entry name" value="Glyco_hydro_123_N_2"/>
    <property type="match status" value="1"/>
</dbReference>
<keyword evidence="1" id="KW-0175">Coiled coil</keyword>
<dbReference type="PANTHER" id="PTHR42535:SF2">
    <property type="entry name" value="CHROMOSOME UNDETERMINED SCAFFOLD_146, WHOLE GENOME SHOTGUN SEQUENCE"/>
    <property type="match status" value="1"/>
</dbReference>
<dbReference type="InterPro" id="IPR025150">
    <property type="entry name" value="GH123_cat"/>
</dbReference>
<evidence type="ECO:0000313" key="4">
    <source>
        <dbReference type="Proteomes" id="UP000199315"/>
    </source>
</evidence>
<sequence length="1940" mass="212163">MGDWKIYQGRSGERKMKKSRSFKNRLLHFVMAFVIVFTTVLQSVGTVSYAAAADEVTTIPHTKITGTNNKFTFSSNWSAGNAAHVWSNAVGTEAGTTTADTWYEVQFVGNKIDVYAGKNRPMGKVHYYVDGVDKGVFSLYNSSNIDSTLITTISGLAEGPHVFRAVATGERDASSTSNLIDCAQVVVYHAPYQVTDVAVAETSLSILQGAQSQISYTVTPDYAEVTDFVYTSDKPAVATVTAAGLIEAVSAGTAVITMTSAKNNISRTVTVTVTSANPQIHGSIVDTNTQYTQDRYAEISNLGVVSKSLYAWKNDKAVSEIALISRSSALSNVKVEATDFTNGASILAKENVKATFIKSALAYTGMPGYGSTTRAVPTGSRAETNDILYQSAPISIPFNSVQPVWVEFSVPAGTQAGTYTGKIKVTADGVATPLEFAYSLEVMDAALTDVASFKDGFDIELWQNPYSVAEYYNVTPFSQEHFEILRPHMLKYKEIGGHSITTTIVEDAWSGQTYSANSVHYPSMVKWTKKADGSFAFDYTSFDKWVQFNKDLGIGDKIVAYSIAPWHNSFTYYDEATSQNVMLSFSSAGTAEYTRIWRLFLNDFVTHLEAKGWFDQTYIGIDERGFSAAAFDLIDSVRGIHGDSLKTAGAMDGFVTKKDLAMRVDDLNVGSVAVKAHPTDFAQLLADRKAAGLRTTVYSCTGHIPGNFSLSAPSESYWTMMYSYSVGGQGFLRWAYDSWVENPLEDTTHNAFEAGDCFLIFPDERTAETPVSKSSVRLEKMAEGVRDVNKLMLIRKNAPTLAAEVDALMATVKGSYASSGYYLTAEGKAAVSADMDNIKADIQTLSATYINVLKTGTTAVESISMQEGNTLSLTTGSTSQLHAQVLPATLINPYVNWSSSNAGIAAVDANGLVTAKAAGTAEITAASQADPTKTVKITITVANASIDTAAQTSYYSFDDVEGTAVTDSWGNADGVLTGGTVVNGRSGTALRFAKEDKLEITSPVTLSKNWTVSCWVNYEETNETSSIFWDGKAFTNASSQNGSVSIDARRDASVAKMSIHIVEGYSTQNYQLPRNTWKHVTFVSSASALKLYIDGTLVGTNEWDQNTRTPVIAPTKVIGGRGFAGMIDEVKVFNRALTEQEISTLPVFNGISVAESTKNLSTGDTYQINAAIQSDNADKTLTYQSGNTQVATVSETGLVTAKGKGTAVITVENAATGLSETVTISVTTRLQIQYTIPQYRLDEKHISTIENGKGTDRQYLGQPDMVLLNDGVSLLTAYPIGHGKGPLVLKKSYDGGATWVEKETPSSWARSMETPTMFKLNLKNGTERIMMITGCPGWGDGTTGWNTSYSDDGGETFTEYKHWYTNIGTTPNKTIVPMASLVQMKDANGNLIDKWMGVYHDFGYVNYKTYLTFDENGNEQWSEPVPYLSSYRSIESTYQICEVGMFRSPDGRRIVGLARSQSHMHKSVMFYSDDEGETWSRPEELHGSLQGERHKAVYDPVSGRLVITFREITLDYDKDGLIESNDWMAGDWVAWVGTYEDLIQQNEGEYRILLKEDFANNAKSGDTGYAGIVVQSDGTFIMDSYGHWDQAFSLSWTGGVTTDLCYIVQAKFKLGEVDNANGRVSRTALETTIQTANGVDRTKYTEESLDAFEAALAEADTVKNDLSAAQVQINSAENELKAAITALVPAEEVIVTPADKVREFVLRLYSKVLERTAADEEISFYTDNLNSHASSGADVGKGFIFSPEFTGKNLSNGDYIEVLYQTFMGRGSDEGGKAYWLDMLDNGVSREFVFRGFVESEEYTDICSSYGIERGSMVLEEARNQNAGLTMFISRIYTKALGRAAETNGLEYYAREILAKNVTPVQAAQNFIFSSEFEDRKLSNEDYVKVLYQTFMGREYDQGGLDYHLKRMSENVSRADILNGFANSPEFKEIMSDFGL</sequence>
<dbReference type="InterPro" id="IPR013320">
    <property type="entry name" value="ConA-like_dom_sf"/>
</dbReference>
<dbReference type="Gene3D" id="1.20.1270.90">
    <property type="entry name" value="AF1782-like"/>
    <property type="match status" value="1"/>
</dbReference>
<dbReference type="PANTHER" id="PTHR42535">
    <property type="entry name" value="OOKINETE PROTEIN, PUTATIVE-RELATED"/>
    <property type="match status" value="1"/>
</dbReference>
<dbReference type="SUPFAM" id="SSF49373">
    <property type="entry name" value="Invasin/intimin cell-adhesion fragments"/>
    <property type="match status" value="3"/>
</dbReference>
<dbReference type="Gene3D" id="2.120.10.10">
    <property type="match status" value="1"/>
</dbReference>
<dbReference type="Pfam" id="PF13320">
    <property type="entry name" value="GH123_cat"/>
    <property type="match status" value="1"/>
</dbReference>
<dbReference type="SUPFAM" id="SSF49899">
    <property type="entry name" value="Concanavalin A-like lectins/glucanases"/>
    <property type="match status" value="1"/>
</dbReference>
<dbReference type="SMART" id="SM00635">
    <property type="entry name" value="BID_2"/>
    <property type="match status" value="3"/>
</dbReference>
<feature type="domain" description="BIG2" evidence="2">
    <location>
        <begin position="1147"/>
        <end position="1223"/>
    </location>
</feature>
<dbReference type="InterPro" id="IPR036278">
    <property type="entry name" value="Sialidase_sf"/>
</dbReference>
<dbReference type="InterPro" id="IPR008964">
    <property type="entry name" value="Invasin/intimin_cell_adhesion"/>
</dbReference>
<dbReference type="Gene3D" id="2.60.40.1080">
    <property type="match status" value="3"/>
</dbReference>
<dbReference type="OrthoDB" id="197680at2"/>
<dbReference type="Pfam" id="PF13088">
    <property type="entry name" value="BNR_2"/>
    <property type="match status" value="1"/>
</dbReference>
<dbReference type="CDD" id="cd15482">
    <property type="entry name" value="Sialidase_non-viral"/>
    <property type="match status" value="1"/>
</dbReference>
<accession>A0A1D3TSA4</accession>
<dbReference type="Gene3D" id="2.60.120.200">
    <property type="match status" value="1"/>
</dbReference>
<gene>
    <name evidence="3" type="ORF">SAMN05421730_100628</name>
</gene>
<dbReference type="InterPro" id="IPR011040">
    <property type="entry name" value="Sialidase"/>
</dbReference>
<dbReference type="Gene3D" id="1.10.3130.20">
    <property type="entry name" value="Phycobilisome linker domain"/>
    <property type="match status" value="2"/>
</dbReference>
<evidence type="ECO:0000256" key="1">
    <source>
        <dbReference type="SAM" id="Coils"/>
    </source>
</evidence>
<dbReference type="InterPro" id="IPR025282">
    <property type="entry name" value="DUF4214"/>
</dbReference>
<proteinExistence type="predicted"/>